<feature type="region of interest" description="Disordered" evidence="3">
    <location>
        <begin position="1"/>
        <end position="21"/>
    </location>
</feature>
<dbReference type="InterPro" id="IPR009003">
    <property type="entry name" value="Peptidase_S1_PA"/>
</dbReference>
<dbReference type="Gene3D" id="2.30.42.10">
    <property type="match status" value="1"/>
</dbReference>
<proteinExistence type="predicted"/>
<evidence type="ECO:0000256" key="1">
    <source>
        <dbReference type="ARBA" id="ARBA00022670"/>
    </source>
</evidence>
<organism evidence="6 7">
    <name type="scientific">Brooklawnia cerclae</name>
    <dbReference type="NCBI Taxonomy" id="349934"/>
    <lineage>
        <taxon>Bacteria</taxon>
        <taxon>Bacillati</taxon>
        <taxon>Actinomycetota</taxon>
        <taxon>Actinomycetes</taxon>
        <taxon>Propionibacteriales</taxon>
        <taxon>Propionibacteriaceae</taxon>
        <taxon>Brooklawnia</taxon>
    </lineage>
</organism>
<dbReference type="InterPro" id="IPR051201">
    <property type="entry name" value="Chloro_Bact_Ser_Proteases"/>
</dbReference>
<dbReference type="PRINTS" id="PR00834">
    <property type="entry name" value="PROTEASES2C"/>
</dbReference>
<dbReference type="Pfam" id="PF13180">
    <property type="entry name" value="PDZ_2"/>
    <property type="match status" value="1"/>
</dbReference>
<feature type="region of interest" description="Disordered" evidence="3">
    <location>
        <begin position="64"/>
        <end position="85"/>
    </location>
</feature>
<evidence type="ECO:0000256" key="4">
    <source>
        <dbReference type="SAM" id="Phobius"/>
    </source>
</evidence>
<dbReference type="Gene3D" id="2.40.10.120">
    <property type="match status" value="1"/>
</dbReference>
<reference evidence="6 7" key="1">
    <citation type="submission" date="2020-02" db="EMBL/GenBank/DDBJ databases">
        <title>Sequencing the genomes of 1000 actinobacteria strains.</title>
        <authorList>
            <person name="Klenk H.-P."/>
        </authorList>
    </citation>
    <scope>NUCLEOTIDE SEQUENCE [LARGE SCALE GENOMIC DNA]</scope>
    <source>
        <strain evidence="6 7">DSM 19609</strain>
    </source>
</reference>
<dbReference type="GO" id="GO:0006508">
    <property type="term" value="P:proteolysis"/>
    <property type="evidence" value="ECO:0007669"/>
    <property type="project" value="UniProtKB-KW"/>
</dbReference>
<dbReference type="SUPFAM" id="SSF50494">
    <property type="entry name" value="Trypsin-like serine proteases"/>
    <property type="match status" value="1"/>
</dbReference>
<feature type="domain" description="PDZ" evidence="5">
    <location>
        <begin position="306"/>
        <end position="389"/>
    </location>
</feature>
<keyword evidence="4" id="KW-0812">Transmembrane</keyword>
<dbReference type="InterPro" id="IPR001478">
    <property type="entry name" value="PDZ"/>
</dbReference>
<accession>A0ABX0SID4</accession>
<dbReference type="Pfam" id="PF13365">
    <property type="entry name" value="Trypsin_2"/>
    <property type="match status" value="1"/>
</dbReference>
<comment type="caution">
    <text evidence="6">The sequence shown here is derived from an EMBL/GenBank/DDBJ whole genome shotgun (WGS) entry which is preliminary data.</text>
</comment>
<evidence type="ECO:0000313" key="6">
    <source>
        <dbReference type="EMBL" id="NIH58160.1"/>
    </source>
</evidence>
<dbReference type="GO" id="GO:0008233">
    <property type="term" value="F:peptidase activity"/>
    <property type="evidence" value="ECO:0007669"/>
    <property type="project" value="UniProtKB-KW"/>
</dbReference>
<dbReference type="RefSeq" id="WP_167169976.1">
    <property type="nucleotide sequence ID" value="NZ_BAAAOO010000006.1"/>
</dbReference>
<feature type="compositionally biased region" description="Polar residues" evidence="3">
    <location>
        <begin position="1"/>
        <end position="14"/>
    </location>
</feature>
<evidence type="ECO:0000313" key="7">
    <source>
        <dbReference type="Proteomes" id="UP000749311"/>
    </source>
</evidence>
<dbReference type="SUPFAM" id="SSF50156">
    <property type="entry name" value="PDZ domain-like"/>
    <property type="match status" value="1"/>
</dbReference>
<gene>
    <name evidence="6" type="ORF">FB473_002852</name>
</gene>
<dbReference type="PANTHER" id="PTHR43343">
    <property type="entry name" value="PEPTIDASE S12"/>
    <property type="match status" value="1"/>
</dbReference>
<keyword evidence="2" id="KW-0378">Hydrolase</keyword>
<dbReference type="PANTHER" id="PTHR43343:SF3">
    <property type="entry name" value="PROTEASE DO-LIKE 8, CHLOROPLASTIC"/>
    <property type="match status" value="1"/>
</dbReference>
<feature type="transmembrane region" description="Helical" evidence="4">
    <location>
        <begin position="28"/>
        <end position="47"/>
    </location>
</feature>
<keyword evidence="7" id="KW-1185">Reference proteome</keyword>
<sequence>MSNQTSATGTTGTPVSPRPPRLSPLRKALIAAAAVIGIAGQVAVWTAPTWSSAIIEALPQVVTASPTPSASSSPSSGTSSSSGASSSAAAAADVSTDAIVLVNTTLTGGTGAGTGMIIDSSGIVLTNYHVVEGTTSVQVTLTDGTTSDATVLGFDASEDVAVLQLDDASGLETVALDEDGVTTGEDVTTIGNANGQGYLSSSAGEIVATDRTVTVDDSTGGSSETLSGMIVTSTAAVPGDSGGPTVDADGEVIGITTAGASSNQTTSSRTGQESTTYVIPIAHAMSVVTSVLDGDEGNGVVIGPRPWLGVSVISASEVRNSGPGGRGTTTTSGATVVSTEGPAAQAGIVSGDTIVAVDGTQITDPTSLSEALLEYQPGDTVTVTVVGSTGTRHVQVTLETSSIN</sequence>
<evidence type="ECO:0000256" key="3">
    <source>
        <dbReference type="SAM" id="MobiDB-lite"/>
    </source>
</evidence>
<keyword evidence="4" id="KW-0472">Membrane</keyword>
<dbReference type="InterPro" id="IPR001940">
    <property type="entry name" value="Peptidase_S1C"/>
</dbReference>
<dbReference type="EMBL" id="JAAMOZ010000002">
    <property type="protein sequence ID" value="NIH58160.1"/>
    <property type="molecule type" value="Genomic_DNA"/>
</dbReference>
<keyword evidence="1 6" id="KW-0645">Protease</keyword>
<dbReference type="Proteomes" id="UP000749311">
    <property type="component" value="Unassembled WGS sequence"/>
</dbReference>
<name>A0ABX0SID4_9ACTN</name>
<dbReference type="SMART" id="SM00228">
    <property type="entry name" value="PDZ"/>
    <property type="match status" value="1"/>
</dbReference>
<evidence type="ECO:0000259" key="5">
    <source>
        <dbReference type="SMART" id="SM00228"/>
    </source>
</evidence>
<protein>
    <submittedName>
        <fullName evidence="6">S1-C subfamily serine protease</fullName>
    </submittedName>
</protein>
<dbReference type="InterPro" id="IPR036034">
    <property type="entry name" value="PDZ_sf"/>
</dbReference>
<evidence type="ECO:0000256" key="2">
    <source>
        <dbReference type="ARBA" id="ARBA00022801"/>
    </source>
</evidence>
<keyword evidence="4" id="KW-1133">Transmembrane helix</keyword>